<evidence type="ECO:0000313" key="3">
    <source>
        <dbReference type="Proteomes" id="UP000037510"/>
    </source>
</evidence>
<dbReference type="PROSITE" id="PS51257">
    <property type="entry name" value="PROKAR_LIPOPROTEIN"/>
    <property type="match status" value="1"/>
</dbReference>
<protein>
    <submittedName>
        <fullName evidence="2">Uncharacterized protein</fullName>
    </submittedName>
</protein>
<name>A0A0L7LNW3_OPEBR</name>
<evidence type="ECO:0000313" key="2">
    <source>
        <dbReference type="EMBL" id="KOB77137.1"/>
    </source>
</evidence>
<feature type="region of interest" description="Disordered" evidence="1">
    <location>
        <begin position="277"/>
        <end position="301"/>
    </location>
</feature>
<sequence>MMIMLLRYFFIVYKRNLNRQHVSLTVLTACLADEEAQPTASSQVLIHDYNYLQNHRLQQGLERLRHDLNVPSNPHRHLEDPYRTNKPINRDNLGYRRDEIHNRRDKYDNRNKYDDRRDEIDNRRHKYDNRNNYDDRREETDNRRDKYDNRDKYDDRRDDKGRGRNDWQDHRKNFEKQWWTDKDKIEHVDDDQEIQGPHYTPDIARQNNPDYAQPTWIIDYRYLKTGGRDYTRGPGGQIIILPKGIRTNEHKEFKDYDELIEHLRLQNLAERSKPQYFQPLGQEINQQRHDDKSDDDRRWYN</sequence>
<dbReference type="AlphaFoldDB" id="A0A0L7LNW3"/>
<accession>A0A0L7LNW3</accession>
<proteinExistence type="predicted"/>
<organism evidence="2 3">
    <name type="scientific">Operophtera brumata</name>
    <name type="common">Winter moth</name>
    <name type="synonym">Phalaena brumata</name>
    <dbReference type="NCBI Taxonomy" id="104452"/>
    <lineage>
        <taxon>Eukaryota</taxon>
        <taxon>Metazoa</taxon>
        <taxon>Ecdysozoa</taxon>
        <taxon>Arthropoda</taxon>
        <taxon>Hexapoda</taxon>
        <taxon>Insecta</taxon>
        <taxon>Pterygota</taxon>
        <taxon>Neoptera</taxon>
        <taxon>Endopterygota</taxon>
        <taxon>Lepidoptera</taxon>
        <taxon>Glossata</taxon>
        <taxon>Ditrysia</taxon>
        <taxon>Geometroidea</taxon>
        <taxon>Geometridae</taxon>
        <taxon>Larentiinae</taxon>
        <taxon>Operophtera</taxon>
    </lineage>
</organism>
<dbReference type="Proteomes" id="UP000037510">
    <property type="component" value="Unassembled WGS sequence"/>
</dbReference>
<keyword evidence="3" id="KW-1185">Reference proteome</keyword>
<feature type="region of interest" description="Disordered" evidence="1">
    <location>
        <begin position="68"/>
        <end position="167"/>
    </location>
</feature>
<feature type="compositionally biased region" description="Basic and acidic residues" evidence="1">
    <location>
        <begin position="286"/>
        <end position="301"/>
    </location>
</feature>
<dbReference type="EMBL" id="JTDY01000446">
    <property type="protein sequence ID" value="KOB77137.1"/>
    <property type="molecule type" value="Genomic_DNA"/>
</dbReference>
<comment type="caution">
    <text evidence="2">The sequence shown here is derived from an EMBL/GenBank/DDBJ whole genome shotgun (WGS) entry which is preliminary data.</text>
</comment>
<feature type="compositionally biased region" description="Basic and acidic residues" evidence="1">
    <location>
        <begin position="93"/>
        <end position="167"/>
    </location>
</feature>
<gene>
    <name evidence="2" type="ORF">OBRU01_04583</name>
</gene>
<evidence type="ECO:0000256" key="1">
    <source>
        <dbReference type="SAM" id="MobiDB-lite"/>
    </source>
</evidence>
<reference evidence="2 3" key="1">
    <citation type="journal article" date="2015" name="Genome Biol. Evol.">
        <title>The genome of winter moth (Operophtera brumata) provides a genomic perspective on sexual dimorphism and phenology.</title>
        <authorList>
            <person name="Derks M.F."/>
            <person name="Smit S."/>
            <person name="Salis L."/>
            <person name="Schijlen E."/>
            <person name="Bossers A."/>
            <person name="Mateman C."/>
            <person name="Pijl A.S."/>
            <person name="de Ridder D."/>
            <person name="Groenen M.A."/>
            <person name="Visser M.E."/>
            <person name="Megens H.J."/>
        </authorList>
    </citation>
    <scope>NUCLEOTIDE SEQUENCE [LARGE SCALE GENOMIC DNA]</scope>
    <source>
        <strain evidence="2">WM2013NL</strain>
        <tissue evidence="2">Head and thorax</tissue>
    </source>
</reference>
<dbReference type="STRING" id="104452.A0A0L7LNW3"/>